<sequence>MRTLSQLMSLEGRLAVITGGAGHLGRAMADALAELGCSVCLLDRNRSALRDAQEQLQARWQTPVATLEIDLEAESERAAVAAWITEKFGRADILINNAGFVGDSQLRGWVVPFEEQAIDTWRRALEVNLTAAFHLSQVLTPLLRTSGHGSIINVGSIYGVVGPDLRLYEGTPMGNPAAYAASKGGLLQATKWLASVLGPDVRVNAISPGGIARNQPEAFARRYEQKTPLRRMGLEEDFKGAVAYFASDLSAWVTGENLMVDGG</sequence>
<dbReference type="InterPro" id="IPR036291">
    <property type="entry name" value="NAD(P)-bd_dom_sf"/>
</dbReference>
<keyword evidence="2" id="KW-0560">Oxidoreductase</keyword>
<name>A0A4V2UIA8_PAULE</name>
<dbReference type="PANTHER" id="PTHR42760:SF133">
    <property type="entry name" value="3-OXOACYL-[ACYL-CARRIER-PROTEIN] REDUCTASE"/>
    <property type="match status" value="1"/>
</dbReference>
<dbReference type="Proteomes" id="UP000295382">
    <property type="component" value="Unassembled WGS sequence"/>
</dbReference>
<dbReference type="Gene3D" id="3.40.50.720">
    <property type="entry name" value="NAD(P)-binding Rossmann-like Domain"/>
    <property type="match status" value="1"/>
</dbReference>
<dbReference type="InterPro" id="IPR002347">
    <property type="entry name" value="SDR_fam"/>
</dbReference>
<dbReference type="GO" id="GO:0016616">
    <property type="term" value="F:oxidoreductase activity, acting on the CH-OH group of donors, NAD or NADP as acceptor"/>
    <property type="evidence" value="ECO:0007669"/>
    <property type="project" value="TreeGrafter"/>
</dbReference>
<protein>
    <submittedName>
        <fullName evidence="3">NAD(P)-dependent dehydrogenase (Short-subunit alcohol dehydrogenase family)</fullName>
    </submittedName>
</protein>
<dbReference type="PANTHER" id="PTHR42760">
    <property type="entry name" value="SHORT-CHAIN DEHYDROGENASES/REDUCTASES FAMILY MEMBER"/>
    <property type="match status" value="1"/>
</dbReference>
<organism evidence="3 4">
    <name type="scientific">Paucimonas lemoignei</name>
    <name type="common">Pseudomonas lemoignei</name>
    <dbReference type="NCBI Taxonomy" id="29443"/>
    <lineage>
        <taxon>Bacteria</taxon>
        <taxon>Pseudomonadati</taxon>
        <taxon>Pseudomonadota</taxon>
        <taxon>Betaproteobacteria</taxon>
        <taxon>Burkholderiales</taxon>
        <taxon>Burkholderiaceae</taxon>
        <taxon>Paucimonas</taxon>
    </lineage>
</organism>
<evidence type="ECO:0000313" key="4">
    <source>
        <dbReference type="Proteomes" id="UP000295382"/>
    </source>
</evidence>
<dbReference type="OrthoDB" id="9803333at2"/>
<proteinExistence type="inferred from homology"/>
<comment type="caution">
    <text evidence="3">The sequence shown here is derived from an EMBL/GenBank/DDBJ whole genome shotgun (WGS) entry which is preliminary data.</text>
</comment>
<dbReference type="PRINTS" id="PR00081">
    <property type="entry name" value="GDHRDH"/>
</dbReference>
<evidence type="ECO:0000256" key="2">
    <source>
        <dbReference type="ARBA" id="ARBA00023002"/>
    </source>
</evidence>
<dbReference type="SUPFAM" id="SSF51735">
    <property type="entry name" value="NAD(P)-binding Rossmann-fold domains"/>
    <property type="match status" value="1"/>
</dbReference>
<comment type="similarity">
    <text evidence="1">Belongs to the short-chain dehydrogenases/reductases (SDR) family.</text>
</comment>
<evidence type="ECO:0000256" key="1">
    <source>
        <dbReference type="ARBA" id="ARBA00006484"/>
    </source>
</evidence>
<evidence type="ECO:0000313" key="3">
    <source>
        <dbReference type="EMBL" id="TCS35098.1"/>
    </source>
</evidence>
<accession>A0A4V2UIA8</accession>
<dbReference type="PRINTS" id="PR00080">
    <property type="entry name" value="SDRFAMILY"/>
</dbReference>
<dbReference type="GO" id="GO:0006633">
    <property type="term" value="P:fatty acid biosynthetic process"/>
    <property type="evidence" value="ECO:0007669"/>
    <property type="project" value="TreeGrafter"/>
</dbReference>
<keyword evidence="4" id="KW-1185">Reference proteome</keyword>
<dbReference type="FunFam" id="3.40.50.720:FF:000084">
    <property type="entry name" value="Short-chain dehydrogenase reductase"/>
    <property type="match status" value="1"/>
</dbReference>
<dbReference type="AlphaFoldDB" id="A0A4V2UIA8"/>
<reference evidence="3 4" key="1">
    <citation type="submission" date="2019-03" db="EMBL/GenBank/DDBJ databases">
        <title>Genomic Encyclopedia of Type Strains, Phase IV (KMG-IV): sequencing the most valuable type-strain genomes for metagenomic binning, comparative biology and taxonomic classification.</title>
        <authorList>
            <person name="Goeker M."/>
        </authorList>
    </citation>
    <scope>NUCLEOTIDE SEQUENCE [LARGE SCALE GENOMIC DNA]</scope>
    <source>
        <strain evidence="3 4">DSM 7445</strain>
    </source>
</reference>
<gene>
    <name evidence="3" type="ORF">EDC30_11111</name>
</gene>
<dbReference type="GO" id="GO:0048038">
    <property type="term" value="F:quinone binding"/>
    <property type="evidence" value="ECO:0007669"/>
    <property type="project" value="TreeGrafter"/>
</dbReference>
<dbReference type="Pfam" id="PF13561">
    <property type="entry name" value="adh_short_C2"/>
    <property type="match status" value="1"/>
</dbReference>
<dbReference type="EMBL" id="SLZQ01000011">
    <property type="protein sequence ID" value="TCS35098.1"/>
    <property type="molecule type" value="Genomic_DNA"/>
</dbReference>